<dbReference type="PANTHER" id="PTHR47983">
    <property type="entry name" value="PTO-INTERACTING PROTEIN 1-LIKE"/>
    <property type="match status" value="1"/>
</dbReference>
<name>A0AAU9ST03_THLAR</name>
<dbReference type="Pfam" id="PF07714">
    <property type="entry name" value="PK_Tyr_Ser-Thr"/>
    <property type="match status" value="1"/>
</dbReference>
<evidence type="ECO:0000256" key="3">
    <source>
        <dbReference type="ARBA" id="ARBA00022741"/>
    </source>
</evidence>
<evidence type="ECO:0000256" key="2">
    <source>
        <dbReference type="ARBA" id="ARBA00022679"/>
    </source>
</evidence>
<accession>A0AAU9ST03</accession>
<evidence type="ECO:0000313" key="7">
    <source>
        <dbReference type="EMBL" id="CAH2070368.1"/>
    </source>
</evidence>
<dbReference type="SUPFAM" id="SSF56112">
    <property type="entry name" value="Protein kinase-like (PK-like)"/>
    <property type="match status" value="1"/>
</dbReference>
<dbReference type="InterPro" id="IPR052101">
    <property type="entry name" value="Plant_StressResp_Kinase"/>
</dbReference>
<organism evidence="7 8">
    <name type="scientific">Thlaspi arvense</name>
    <name type="common">Field penny-cress</name>
    <dbReference type="NCBI Taxonomy" id="13288"/>
    <lineage>
        <taxon>Eukaryota</taxon>
        <taxon>Viridiplantae</taxon>
        <taxon>Streptophyta</taxon>
        <taxon>Embryophyta</taxon>
        <taxon>Tracheophyta</taxon>
        <taxon>Spermatophyta</taxon>
        <taxon>Magnoliopsida</taxon>
        <taxon>eudicotyledons</taxon>
        <taxon>Gunneridae</taxon>
        <taxon>Pentapetalae</taxon>
        <taxon>rosids</taxon>
        <taxon>malvids</taxon>
        <taxon>Brassicales</taxon>
        <taxon>Brassicaceae</taxon>
        <taxon>Thlaspideae</taxon>
        <taxon>Thlaspi</taxon>
    </lineage>
</organism>
<dbReference type="InterPro" id="IPR011009">
    <property type="entry name" value="Kinase-like_dom_sf"/>
</dbReference>
<dbReference type="Gene3D" id="3.30.200.20">
    <property type="entry name" value="Phosphorylase Kinase, domain 1"/>
    <property type="match status" value="1"/>
</dbReference>
<keyword evidence="2" id="KW-0808">Transferase</keyword>
<evidence type="ECO:0000256" key="4">
    <source>
        <dbReference type="ARBA" id="ARBA00022777"/>
    </source>
</evidence>
<evidence type="ECO:0000259" key="6">
    <source>
        <dbReference type="PROSITE" id="PS50011"/>
    </source>
</evidence>
<keyword evidence="5" id="KW-0067">ATP-binding</keyword>
<dbReference type="InterPro" id="IPR000719">
    <property type="entry name" value="Prot_kinase_dom"/>
</dbReference>
<dbReference type="InterPro" id="IPR001245">
    <property type="entry name" value="Ser-Thr/Tyr_kinase_cat_dom"/>
</dbReference>
<dbReference type="GO" id="GO:0005524">
    <property type="term" value="F:ATP binding"/>
    <property type="evidence" value="ECO:0007669"/>
    <property type="project" value="UniProtKB-KW"/>
</dbReference>
<proteinExistence type="predicted"/>
<dbReference type="AlphaFoldDB" id="A0AAU9ST03"/>
<protein>
    <recommendedName>
        <fullName evidence="6">Protein kinase domain-containing protein</fullName>
    </recommendedName>
</protein>
<gene>
    <name evidence="7" type="ORF">TAV2_LOCUS19461</name>
</gene>
<keyword evidence="4" id="KW-0418">Kinase</keyword>
<feature type="domain" description="Protein kinase" evidence="6">
    <location>
        <begin position="27"/>
        <end position="112"/>
    </location>
</feature>
<dbReference type="PANTHER" id="PTHR47983:SF36">
    <property type="entry name" value="PTI1-LIKE TYROSINE-PROTEIN KINASE 1"/>
    <property type="match status" value="1"/>
</dbReference>
<keyword evidence="3" id="KW-0547">Nucleotide-binding</keyword>
<evidence type="ECO:0000313" key="8">
    <source>
        <dbReference type="Proteomes" id="UP000836841"/>
    </source>
</evidence>
<dbReference type="GO" id="GO:0004672">
    <property type="term" value="F:protein kinase activity"/>
    <property type="evidence" value="ECO:0007669"/>
    <property type="project" value="InterPro"/>
</dbReference>
<evidence type="ECO:0000256" key="5">
    <source>
        <dbReference type="ARBA" id="ARBA00022840"/>
    </source>
</evidence>
<dbReference type="Proteomes" id="UP000836841">
    <property type="component" value="Chromosome 6"/>
</dbReference>
<keyword evidence="8" id="KW-1185">Reference proteome</keyword>
<dbReference type="PROSITE" id="PS50011">
    <property type="entry name" value="PROTEIN_KINASE_DOM"/>
    <property type="match status" value="1"/>
</dbReference>
<dbReference type="EMBL" id="OU466862">
    <property type="protein sequence ID" value="CAH2070368.1"/>
    <property type="molecule type" value="Genomic_DNA"/>
</dbReference>
<keyword evidence="1" id="KW-0597">Phosphoprotein</keyword>
<evidence type="ECO:0000256" key="1">
    <source>
        <dbReference type="ARBA" id="ARBA00022553"/>
    </source>
</evidence>
<reference evidence="7 8" key="1">
    <citation type="submission" date="2022-03" db="EMBL/GenBank/DDBJ databases">
        <authorList>
            <person name="Nunn A."/>
            <person name="Chopra R."/>
            <person name="Nunn A."/>
            <person name="Contreras Garrido A."/>
        </authorList>
    </citation>
    <scope>NUCLEOTIDE SEQUENCE [LARGE SCALE GENOMIC DNA]</scope>
</reference>
<sequence>MMVQKESLPIEVPPLSLDEVKEKTQNFGSNALFAEGSYGIVYYTTLNGGVPVALKKLDVVLEAESDAEFLSQVSMVSRLKHENLIQVLGFCVDANLCIMIRDTLTILKEPLL</sequence>